<name>A0AAV9VXD6_9PEZI</name>
<evidence type="ECO:0000313" key="2">
    <source>
        <dbReference type="EMBL" id="KAK6495745.1"/>
    </source>
</evidence>
<feature type="region of interest" description="Disordered" evidence="1">
    <location>
        <begin position="31"/>
        <end position="51"/>
    </location>
</feature>
<keyword evidence="3" id="KW-1185">Reference proteome</keyword>
<dbReference type="AlphaFoldDB" id="A0AAV9VXD6"/>
<sequence>MRGFSRSFVLTAFQPFASPVTKYIPHVHSQSAMATTEAQPKPPKISRPRIKGGHLSTRLLEAAFSVEYYQAKTGSWQVLKMGAALDLLRTILEPILVSFKSELDPDVRFFRNQSEPLLNKIYSCLVNEIEKRIQENADGKLPPLLADMLSSTEGDDRWIFNWLAPTTLKNLSRRGNSTAGIAGPSESSFRGATASIAGPREGFVGGNIEGITGSGESAFGQGSSSVAGPGEGFSGGSGVAGIVSLSESASVRSASEKRKAGLKIEDLVIQDPN</sequence>
<reference evidence="2 3" key="1">
    <citation type="submission" date="2023-08" db="EMBL/GenBank/DDBJ databases">
        <authorList>
            <person name="Palmer J.M."/>
        </authorList>
    </citation>
    <scope>NUCLEOTIDE SEQUENCE [LARGE SCALE GENOMIC DNA]</scope>
    <source>
        <strain evidence="2 3">TWF481</strain>
    </source>
</reference>
<feature type="region of interest" description="Disordered" evidence="1">
    <location>
        <begin position="248"/>
        <end position="273"/>
    </location>
</feature>
<evidence type="ECO:0000313" key="3">
    <source>
        <dbReference type="Proteomes" id="UP001370758"/>
    </source>
</evidence>
<dbReference type="EMBL" id="JAVHJL010000012">
    <property type="protein sequence ID" value="KAK6495745.1"/>
    <property type="molecule type" value="Genomic_DNA"/>
</dbReference>
<feature type="compositionally biased region" description="Basic and acidic residues" evidence="1">
    <location>
        <begin position="254"/>
        <end position="266"/>
    </location>
</feature>
<accession>A0AAV9VXD6</accession>
<evidence type="ECO:0000256" key="1">
    <source>
        <dbReference type="SAM" id="MobiDB-lite"/>
    </source>
</evidence>
<proteinExistence type="predicted"/>
<comment type="caution">
    <text evidence="2">The sequence shown here is derived from an EMBL/GenBank/DDBJ whole genome shotgun (WGS) entry which is preliminary data.</text>
</comment>
<dbReference type="Proteomes" id="UP001370758">
    <property type="component" value="Unassembled WGS sequence"/>
</dbReference>
<gene>
    <name evidence="2" type="ORF">TWF481_002792</name>
</gene>
<organism evidence="2 3">
    <name type="scientific">Arthrobotrys musiformis</name>
    <dbReference type="NCBI Taxonomy" id="47236"/>
    <lineage>
        <taxon>Eukaryota</taxon>
        <taxon>Fungi</taxon>
        <taxon>Dikarya</taxon>
        <taxon>Ascomycota</taxon>
        <taxon>Pezizomycotina</taxon>
        <taxon>Orbiliomycetes</taxon>
        <taxon>Orbiliales</taxon>
        <taxon>Orbiliaceae</taxon>
        <taxon>Arthrobotrys</taxon>
    </lineage>
</organism>
<protein>
    <submittedName>
        <fullName evidence="2">Uncharacterized protein</fullName>
    </submittedName>
</protein>